<dbReference type="GO" id="GO:0012505">
    <property type="term" value="C:endomembrane system"/>
    <property type="evidence" value="ECO:0007669"/>
    <property type="project" value="UniProtKB-SubCell"/>
</dbReference>
<comment type="similarity">
    <text evidence="3 9 10">Belongs to the ATPase epsilon chain family.</text>
</comment>
<evidence type="ECO:0000256" key="6">
    <source>
        <dbReference type="ARBA" id="ARBA00023136"/>
    </source>
</evidence>
<dbReference type="Proteomes" id="UP000219036">
    <property type="component" value="Unassembled WGS sequence"/>
</dbReference>
<evidence type="ECO:0000256" key="3">
    <source>
        <dbReference type="ARBA" id="ARBA00005712"/>
    </source>
</evidence>
<comment type="subcellular location">
    <subcellularLocation>
        <location evidence="9">Cell membrane</location>
        <topology evidence="9">Peripheral membrane protein</topology>
    </subcellularLocation>
    <subcellularLocation>
        <location evidence="2">Endomembrane system</location>
        <topology evidence="2">Peripheral membrane protein</topology>
    </subcellularLocation>
</comment>
<evidence type="ECO:0000256" key="4">
    <source>
        <dbReference type="ARBA" id="ARBA00022448"/>
    </source>
</evidence>
<dbReference type="HAMAP" id="MF_00530">
    <property type="entry name" value="ATP_synth_epsil_bac"/>
    <property type="match status" value="1"/>
</dbReference>
<dbReference type="GO" id="GO:0005524">
    <property type="term" value="F:ATP binding"/>
    <property type="evidence" value="ECO:0007669"/>
    <property type="project" value="UniProtKB-UniRule"/>
</dbReference>
<sequence length="136" mass="15477">MYQLEVVTPKGIVFQGEVEQTVINTSDGEIGILENHMLLLTNVVPGKLRIERPEQEPIELAVTYGNIDVRGDRVIVLVEEAFEFGEINVEQEKKILEEATAKLEQRETLSLEEIENFEKMKERAEVLLELAGVKVR</sequence>
<evidence type="ECO:0000256" key="10">
    <source>
        <dbReference type="RuleBase" id="RU003656"/>
    </source>
</evidence>
<dbReference type="RefSeq" id="WP_096999468.1">
    <property type="nucleotide sequence ID" value="NZ_OBEI01000001.1"/>
</dbReference>
<dbReference type="AlphaFoldDB" id="A0A285N0N0"/>
<dbReference type="InterPro" id="IPR020546">
    <property type="entry name" value="ATP_synth_F1_dsu/esu_N"/>
</dbReference>
<gene>
    <name evidence="9" type="primary">atpC</name>
    <name evidence="12" type="ORF">SAMN06265182_0269</name>
</gene>
<dbReference type="GO" id="GO:0046933">
    <property type="term" value="F:proton-transporting ATP synthase activity, rotational mechanism"/>
    <property type="evidence" value="ECO:0007669"/>
    <property type="project" value="UniProtKB-UniRule"/>
</dbReference>
<dbReference type="GO" id="GO:0045259">
    <property type="term" value="C:proton-transporting ATP synthase complex"/>
    <property type="evidence" value="ECO:0007669"/>
    <property type="project" value="UniProtKB-KW"/>
</dbReference>
<evidence type="ECO:0000259" key="11">
    <source>
        <dbReference type="Pfam" id="PF02823"/>
    </source>
</evidence>
<dbReference type="Pfam" id="PF02823">
    <property type="entry name" value="ATP-synt_DE_N"/>
    <property type="match status" value="1"/>
</dbReference>
<keyword evidence="4 9" id="KW-0813">Transport</keyword>
<keyword evidence="8 9" id="KW-0066">ATP synthesis</keyword>
<comment type="subunit">
    <text evidence="9 10">F-type ATPases have 2 components, CF(1) - the catalytic core - and CF(0) - the membrane proton channel. CF(1) has five subunits: alpha(3), beta(3), gamma(1), delta(1), epsilon(1). CF(0) has three main subunits: a, b and c.</text>
</comment>
<dbReference type="PANTHER" id="PTHR13822:SF10">
    <property type="entry name" value="ATP SYNTHASE EPSILON CHAIN, CHLOROPLASTIC"/>
    <property type="match status" value="1"/>
</dbReference>
<evidence type="ECO:0000256" key="7">
    <source>
        <dbReference type="ARBA" id="ARBA00023196"/>
    </source>
</evidence>
<comment type="function">
    <text evidence="1 9">Produces ATP from ADP in the presence of a proton gradient across the membrane.</text>
</comment>
<dbReference type="SUPFAM" id="SSF51344">
    <property type="entry name" value="Epsilon subunit of F1F0-ATP synthase N-terminal domain"/>
    <property type="match status" value="1"/>
</dbReference>
<evidence type="ECO:0000256" key="5">
    <source>
        <dbReference type="ARBA" id="ARBA00023065"/>
    </source>
</evidence>
<dbReference type="NCBIfam" id="TIGR01216">
    <property type="entry name" value="ATP_synt_epsi"/>
    <property type="match status" value="1"/>
</dbReference>
<keyword evidence="9" id="KW-0375">Hydrogen ion transport</keyword>
<evidence type="ECO:0000256" key="2">
    <source>
        <dbReference type="ARBA" id="ARBA00004184"/>
    </source>
</evidence>
<reference evidence="13" key="1">
    <citation type="submission" date="2017-09" db="EMBL/GenBank/DDBJ databases">
        <authorList>
            <person name="Varghese N."/>
            <person name="Submissions S."/>
        </authorList>
    </citation>
    <scope>NUCLEOTIDE SEQUENCE [LARGE SCALE GENOMIC DNA]</scope>
    <source>
        <strain evidence="13">DSM 15103</strain>
    </source>
</reference>
<evidence type="ECO:0000256" key="9">
    <source>
        <dbReference type="HAMAP-Rule" id="MF_00530"/>
    </source>
</evidence>
<keyword evidence="5 9" id="KW-0406">Ion transport</keyword>
<evidence type="ECO:0000313" key="13">
    <source>
        <dbReference type="Proteomes" id="UP000219036"/>
    </source>
</evidence>
<evidence type="ECO:0000256" key="1">
    <source>
        <dbReference type="ARBA" id="ARBA00003543"/>
    </source>
</evidence>
<keyword evidence="13" id="KW-1185">Reference proteome</keyword>
<dbReference type="InterPro" id="IPR001469">
    <property type="entry name" value="ATP_synth_F1_dsu/esu"/>
</dbReference>
<dbReference type="Gene3D" id="2.60.15.10">
    <property type="entry name" value="F0F1 ATP synthase delta/epsilon subunit, N-terminal"/>
    <property type="match status" value="1"/>
</dbReference>
<proteinExistence type="inferred from homology"/>
<evidence type="ECO:0000256" key="8">
    <source>
        <dbReference type="ARBA" id="ARBA00023310"/>
    </source>
</evidence>
<dbReference type="EMBL" id="OBEI01000001">
    <property type="protein sequence ID" value="SNZ03014.1"/>
    <property type="molecule type" value="Genomic_DNA"/>
</dbReference>
<dbReference type="OrthoDB" id="9804110at2"/>
<keyword evidence="9" id="KW-1003">Cell membrane</keyword>
<protein>
    <recommendedName>
        <fullName evidence="9">ATP synthase epsilon chain</fullName>
    </recommendedName>
    <alternativeName>
        <fullName evidence="9">ATP synthase F1 sector epsilon subunit</fullName>
    </alternativeName>
    <alternativeName>
        <fullName evidence="9">F-ATPase epsilon subunit</fullName>
    </alternativeName>
</protein>
<organism evidence="12 13">
    <name type="scientific">Persephonella hydrogeniphila</name>
    <dbReference type="NCBI Taxonomy" id="198703"/>
    <lineage>
        <taxon>Bacteria</taxon>
        <taxon>Pseudomonadati</taxon>
        <taxon>Aquificota</taxon>
        <taxon>Aquificia</taxon>
        <taxon>Aquificales</taxon>
        <taxon>Hydrogenothermaceae</taxon>
        <taxon>Persephonella</taxon>
    </lineage>
</organism>
<dbReference type="CDD" id="cd12152">
    <property type="entry name" value="F1-ATPase_delta"/>
    <property type="match status" value="1"/>
</dbReference>
<dbReference type="PANTHER" id="PTHR13822">
    <property type="entry name" value="ATP SYNTHASE DELTA/EPSILON CHAIN"/>
    <property type="match status" value="1"/>
</dbReference>
<evidence type="ECO:0000313" key="12">
    <source>
        <dbReference type="EMBL" id="SNZ03014.1"/>
    </source>
</evidence>
<dbReference type="InterPro" id="IPR036771">
    <property type="entry name" value="ATPsynth_dsu/esu_N"/>
</dbReference>
<feature type="domain" description="ATP synthase F1 complex delta/epsilon subunit N-terminal" evidence="11">
    <location>
        <begin position="3"/>
        <end position="81"/>
    </location>
</feature>
<keyword evidence="6 9" id="KW-0472">Membrane</keyword>
<keyword evidence="7 9" id="KW-0139">CF(1)</keyword>
<dbReference type="GO" id="GO:0005886">
    <property type="term" value="C:plasma membrane"/>
    <property type="evidence" value="ECO:0007669"/>
    <property type="project" value="UniProtKB-SubCell"/>
</dbReference>
<accession>A0A285N0N0</accession>
<name>A0A285N0N0_9AQUI</name>